<dbReference type="SUPFAM" id="SSF54849">
    <property type="entry name" value="GroEL-intermediate domain like"/>
    <property type="match status" value="1"/>
</dbReference>
<comment type="caution">
    <text evidence="4">The sequence shown here is derived from an EMBL/GenBank/DDBJ whole genome shotgun (WGS) entry which is preliminary data.</text>
</comment>
<proteinExistence type="inferred from homology"/>
<keyword evidence="3" id="KW-0732">Signal</keyword>
<dbReference type="InterPro" id="IPR027413">
    <property type="entry name" value="GROEL-like_equatorial_sf"/>
</dbReference>
<dbReference type="GO" id="GO:0140662">
    <property type="term" value="F:ATP-dependent protein folding chaperone"/>
    <property type="evidence" value="ECO:0007669"/>
    <property type="project" value="InterPro"/>
</dbReference>
<feature type="chain" id="PRO_5029491167" evidence="3">
    <location>
        <begin position="20"/>
        <end position="124"/>
    </location>
</feature>
<dbReference type="Gene3D" id="1.10.560.10">
    <property type="entry name" value="GroEL-like equatorial domain"/>
    <property type="match status" value="1"/>
</dbReference>
<name>A0A7J6ED70_CANSA</name>
<dbReference type="Gene3D" id="3.30.260.10">
    <property type="entry name" value="TCP-1-like chaperonin intermediate domain"/>
    <property type="match status" value="1"/>
</dbReference>
<reference evidence="4 5" key="1">
    <citation type="journal article" date="2020" name="bioRxiv">
        <title>Sequence and annotation of 42 cannabis genomes reveals extensive copy number variation in cannabinoid synthesis and pathogen resistance genes.</title>
        <authorList>
            <person name="Mckernan K.J."/>
            <person name="Helbert Y."/>
            <person name="Kane L.T."/>
            <person name="Ebling H."/>
            <person name="Zhang L."/>
            <person name="Liu B."/>
            <person name="Eaton Z."/>
            <person name="Mclaughlin S."/>
            <person name="Kingan S."/>
            <person name="Baybayan P."/>
            <person name="Concepcion G."/>
            <person name="Jordan M."/>
            <person name="Riva A."/>
            <person name="Barbazuk W."/>
            <person name="Harkins T."/>
        </authorList>
    </citation>
    <scope>NUCLEOTIDE SEQUENCE [LARGE SCALE GENOMIC DNA]</scope>
    <source>
        <strain evidence="5">cv. Jamaican Lion 4</strain>
        <tissue evidence="4">Leaf</tissue>
    </source>
</reference>
<comment type="similarity">
    <text evidence="1">Belongs to the chaperonin (HSP60) family.</text>
</comment>
<organism evidence="4 5">
    <name type="scientific">Cannabis sativa</name>
    <name type="common">Hemp</name>
    <name type="synonym">Marijuana</name>
    <dbReference type="NCBI Taxonomy" id="3483"/>
    <lineage>
        <taxon>Eukaryota</taxon>
        <taxon>Viridiplantae</taxon>
        <taxon>Streptophyta</taxon>
        <taxon>Embryophyta</taxon>
        <taxon>Tracheophyta</taxon>
        <taxon>Spermatophyta</taxon>
        <taxon>Magnoliopsida</taxon>
        <taxon>eudicotyledons</taxon>
        <taxon>Gunneridae</taxon>
        <taxon>Pentapetalae</taxon>
        <taxon>rosids</taxon>
        <taxon>fabids</taxon>
        <taxon>Rosales</taxon>
        <taxon>Cannabaceae</taxon>
        <taxon>Cannabis</taxon>
    </lineage>
</organism>
<dbReference type="PANTHER" id="PTHR45633">
    <property type="entry name" value="60 KDA HEAT SHOCK PROTEIN, MITOCHONDRIAL"/>
    <property type="match status" value="1"/>
</dbReference>
<dbReference type="GO" id="GO:0042026">
    <property type="term" value="P:protein refolding"/>
    <property type="evidence" value="ECO:0007669"/>
    <property type="project" value="InterPro"/>
</dbReference>
<dbReference type="EMBL" id="JAATIP010000262">
    <property type="protein sequence ID" value="KAF4355700.1"/>
    <property type="molecule type" value="Genomic_DNA"/>
</dbReference>
<feature type="signal peptide" evidence="3">
    <location>
        <begin position="1"/>
        <end position="19"/>
    </location>
</feature>
<dbReference type="AlphaFoldDB" id="A0A7J6ED70"/>
<keyword evidence="2" id="KW-0143">Chaperone</keyword>
<evidence type="ECO:0000313" key="4">
    <source>
        <dbReference type="EMBL" id="KAF4355700.1"/>
    </source>
</evidence>
<accession>A0A7J6ED70</accession>
<evidence type="ECO:0000313" key="5">
    <source>
        <dbReference type="Proteomes" id="UP000525078"/>
    </source>
</evidence>
<evidence type="ECO:0000256" key="1">
    <source>
        <dbReference type="ARBA" id="ARBA00006607"/>
    </source>
</evidence>
<dbReference type="InterPro" id="IPR027410">
    <property type="entry name" value="TCP-1-like_intermed_sf"/>
</dbReference>
<evidence type="ECO:0000256" key="3">
    <source>
        <dbReference type="SAM" id="SignalP"/>
    </source>
</evidence>
<gene>
    <name evidence="4" type="ORF">F8388_001058</name>
</gene>
<dbReference type="InterPro" id="IPR001844">
    <property type="entry name" value="Cpn60/GroEL"/>
</dbReference>
<dbReference type="Proteomes" id="UP000525078">
    <property type="component" value="Unassembled WGS sequence"/>
</dbReference>
<sequence length="124" mass="13894">MRTKTRAFVLMELLGFCAGKLVLQFLPVPFLSKGCKSVAVGMNAMYLRRGITLTVDAVVTNLKSRARMISTSEEIAQVGTISANGEREIGELIAKAMEKSDARHWFLVWEQHQLISGHQKWLKC</sequence>
<evidence type="ECO:0000256" key="2">
    <source>
        <dbReference type="ARBA" id="ARBA00023186"/>
    </source>
</evidence>
<protein>
    <submittedName>
        <fullName evidence="4">Uncharacterized protein</fullName>
    </submittedName>
</protein>